<dbReference type="EMBL" id="MN738799">
    <property type="protein sequence ID" value="QHT37572.1"/>
    <property type="molecule type" value="Genomic_DNA"/>
</dbReference>
<proteinExistence type="predicted"/>
<protein>
    <recommendedName>
        <fullName evidence="1">Ribosomal RNA methyltransferase FtsJ domain-containing protein</fullName>
    </recommendedName>
</protein>
<dbReference type="Pfam" id="PF01728">
    <property type="entry name" value="FtsJ"/>
    <property type="match status" value="1"/>
</dbReference>
<dbReference type="PANTHER" id="PTHR16121:SF0">
    <property type="entry name" value="CAP-SPECIFIC MRNA (NUCLEOSIDE-2'-O-)-METHYLTRANSFERASE 1"/>
    <property type="match status" value="1"/>
</dbReference>
<dbReference type="InterPro" id="IPR029063">
    <property type="entry name" value="SAM-dependent_MTases_sf"/>
</dbReference>
<evidence type="ECO:0000259" key="1">
    <source>
        <dbReference type="Pfam" id="PF01728"/>
    </source>
</evidence>
<organism evidence="2">
    <name type="scientific">viral metagenome</name>
    <dbReference type="NCBI Taxonomy" id="1070528"/>
    <lineage>
        <taxon>unclassified sequences</taxon>
        <taxon>metagenomes</taxon>
        <taxon>organismal metagenomes</taxon>
    </lineage>
</organism>
<accession>A0A6C0F8P0</accession>
<dbReference type="SUPFAM" id="SSF53335">
    <property type="entry name" value="S-adenosyl-L-methionine-dependent methyltransferases"/>
    <property type="match status" value="1"/>
</dbReference>
<reference evidence="2" key="1">
    <citation type="journal article" date="2020" name="Nature">
        <title>Giant virus diversity and host interactions through global metagenomics.</title>
        <authorList>
            <person name="Schulz F."/>
            <person name="Roux S."/>
            <person name="Paez-Espino D."/>
            <person name="Jungbluth S."/>
            <person name="Walsh D.A."/>
            <person name="Denef V.J."/>
            <person name="McMahon K.D."/>
            <person name="Konstantinidis K.T."/>
            <person name="Eloe-Fadrosh E.A."/>
            <person name="Kyrpides N.C."/>
            <person name="Woyke T."/>
        </authorList>
    </citation>
    <scope>NUCLEOTIDE SEQUENCE</scope>
    <source>
        <strain evidence="2">GVMAG-S-ERX555997-44</strain>
    </source>
</reference>
<name>A0A6C0F8P0_9ZZZZ</name>
<dbReference type="PANTHER" id="PTHR16121">
    <property type="entry name" value="CAP-SPECIFIC MRNA (NUCLEOSIDE-2'-O-)-METHYLTRANSFERASE 1-RELATED"/>
    <property type="match status" value="1"/>
</dbReference>
<dbReference type="AlphaFoldDB" id="A0A6C0F8P0"/>
<sequence length="398" mass="46830">MTYFRIPINTNRKITENNLKLKLNLKNISNQICSFSLSKYLIDTKKKIDTVSYLWDTMKIYTNPYEFIHTNVPNHQNSVSKYKPISRAFFKLLEIYNLFNILDYERPINTFHLAEGPGGFIEATLFLRNEPKDNYYGMTLIDKNTSVPGWKKSKNFLEKFTNITLEEGADKTGNLFNEENFKFCSQKYSNSIDIITGDGGIDFSDDYNDQENLASRLIITQIFYALSMQKIGGTFVLKMFDIFNKCSVDAIYLLSLYYEKVYIVKPYTSRYANSEKYIVCLNYIKPLTTNLKIKFWSILKILKSIDFKKYNISSILNIKQNLYFMNNIKEVNIILGQRQIENILFTIKMIKNKDKYNEKISKFKSNNIQRCIKWCLNNNIQSNKFKEIVSPKNIFLNK</sequence>
<dbReference type="Gene3D" id="3.40.50.12760">
    <property type="match status" value="1"/>
</dbReference>
<dbReference type="GO" id="GO:0006370">
    <property type="term" value="P:7-methylguanosine mRNA capping"/>
    <property type="evidence" value="ECO:0007669"/>
    <property type="project" value="TreeGrafter"/>
</dbReference>
<dbReference type="GO" id="GO:0004483">
    <property type="term" value="F:methyltransferase cap1 activity"/>
    <property type="evidence" value="ECO:0007669"/>
    <property type="project" value="UniProtKB-ARBA"/>
</dbReference>
<dbReference type="GO" id="GO:0005634">
    <property type="term" value="C:nucleus"/>
    <property type="evidence" value="ECO:0007669"/>
    <property type="project" value="TreeGrafter"/>
</dbReference>
<evidence type="ECO:0000313" key="2">
    <source>
        <dbReference type="EMBL" id="QHT37572.1"/>
    </source>
</evidence>
<dbReference type="InterPro" id="IPR050851">
    <property type="entry name" value="mRNA_Cap_2O-Ribose_MeTrfase"/>
</dbReference>
<dbReference type="GO" id="GO:0032259">
    <property type="term" value="P:methylation"/>
    <property type="evidence" value="ECO:0007669"/>
    <property type="project" value="InterPro"/>
</dbReference>
<feature type="domain" description="Ribosomal RNA methyltransferase FtsJ" evidence="1">
    <location>
        <begin position="86"/>
        <end position="283"/>
    </location>
</feature>
<dbReference type="GO" id="GO:0005737">
    <property type="term" value="C:cytoplasm"/>
    <property type="evidence" value="ECO:0007669"/>
    <property type="project" value="TreeGrafter"/>
</dbReference>
<dbReference type="InterPro" id="IPR002877">
    <property type="entry name" value="RNA_MeTrfase_FtsJ_dom"/>
</dbReference>